<evidence type="ECO:0000313" key="1">
    <source>
        <dbReference type="EMBL" id="KAI3859265.1"/>
    </source>
</evidence>
<accession>A0AAD4S3Y5</accession>
<proteinExistence type="predicted"/>
<keyword evidence="2" id="KW-1185">Reference proteome</keyword>
<dbReference type="EMBL" id="JAJJMB010014612">
    <property type="protein sequence ID" value="KAI3859265.1"/>
    <property type="molecule type" value="Genomic_DNA"/>
</dbReference>
<gene>
    <name evidence="1" type="ORF">MKW98_007646</name>
</gene>
<dbReference type="AlphaFoldDB" id="A0AAD4S3Y5"/>
<comment type="caution">
    <text evidence="1">The sequence shown here is derived from an EMBL/GenBank/DDBJ whole genome shotgun (WGS) entry which is preliminary data.</text>
</comment>
<dbReference type="Proteomes" id="UP001202328">
    <property type="component" value="Unassembled WGS sequence"/>
</dbReference>
<protein>
    <submittedName>
        <fullName evidence="1">Uncharacterized protein</fullName>
    </submittedName>
</protein>
<name>A0AAD4S3Y5_9MAGN</name>
<organism evidence="1 2">
    <name type="scientific">Papaver atlanticum</name>
    <dbReference type="NCBI Taxonomy" id="357466"/>
    <lineage>
        <taxon>Eukaryota</taxon>
        <taxon>Viridiplantae</taxon>
        <taxon>Streptophyta</taxon>
        <taxon>Embryophyta</taxon>
        <taxon>Tracheophyta</taxon>
        <taxon>Spermatophyta</taxon>
        <taxon>Magnoliopsida</taxon>
        <taxon>Ranunculales</taxon>
        <taxon>Papaveraceae</taxon>
        <taxon>Papaveroideae</taxon>
        <taxon>Papaver</taxon>
    </lineage>
</organism>
<evidence type="ECO:0000313" key="2">
    <source>
        <dbReference type="Proteomes" id="UP001202328"/>
    </source>
</evidence>
<sequence>MIEREFAKKIYMRKTEIVLSQGVATLDSYVPYGFDAGKSKRGNLLERVRWWYQRHIIFVEEASLLKESNSVIYSFSRFIIDPKYVGCVYK</sequence>
<reference evidence="1" key="1">
    <citation type="submission" date="2022-04" db="EMBL/GenBank/DDBJ databases">
        <title>A functionally conserved STORR gene fusion in Papaver species that diverged 16.8 million years ago.</title>
        <authorList>
            <person name="Catania T."/>
        </authorList>
    </citation>
    <scope>NUCLEOTIDE SEQUENCE</scope>
    <source>
        <strain evidence="1">S-188037</strain>
    </source>
</reference>